<feature type="region of interest" description="Disordered" evidence="3">
    <location>
        <begin position="1"/>
        <end position="26"/>
    </location>
</feature>
<dbReference type="PANTHER" id="PTHR15565">
    <property type="entry name" value="AATF PROTEIN APOPTOSIS ANTAGONIZING TRANSCRIPTION FACTOR"/>
    <property type="match status" value="1"/>
</dbReference>
<accession>A0A165DZ47</accession>
<gene>
    <name evidence="6" type="ORF">EXIGLDRAFT_841286</name>
</gene>
<feature type="compositionally biased region" description="Basic and acidic residues" evidence="3">
    <location>
        <begin position="67"/>
        <end position="83"/>
    </location>
</feature>
<dbReference type="GO" id="GO:0005730">
    <property type="term" value="C:nucleolus"/>
    <property type="evidence" value="ECO:0007669"/>
    <property type="project" value="TreeGrafter"/>
</dbReference>
<dbReference type="InterPro" id="IPR025160">
    <property type="entry name" value="AATF"/>
</dbReference>
<evidence type="ECO:0000256" key="1">
    <source>
        <dbReference type="ARBA" id="ARBA00008966"/>
    </source>
</evidence>
<evidence type="ECO:0000256" key="2">
    <source>
        <dbReference type="ARBA" id="ARBA00013850"/>
    </source>
</evidence>
<evidence type="ECO:0000313" key="6">
    <source>
        <dbReference type="EMBL" id="KZV85717.1"/>
    </source>
</evidence>
<dbReference type="EMBL" id="KV426179">
    <property type="protein sequence ID" value="KZV85717.1"/>
    <property type="molecule type" value="Genomic_DNA"/>
</dbReference>
<feature type="region of interest" description="Disordered" evidence="3">
    <location>
        <begin position="215"/>
        <end position="237"/>
    </location>
</feature>
<dbReference type="AlphaFoldDB" id="A0A165DZ47"/>
<dbReference type="InterPro" id="IPR039223">
    <property type="entry name" value="AATF/Bfr2"/>
</dbReference>
<dbReference type="STRING" id="1314781.A0A165DZ47"/>
<dbReference type="FunCoup" id="A0A165DZ47">
    <property type="interactions" value="622"/>
</dbReference>
<evidence type="ECO:0000256" key="3">
    <source>
        <dbReference type="SAM" id="MobiDB-lite"/>
    </source>
</evidence>
<evidence type="ECO:0000313" key="7">
    <source>
        <dbReference type="Proteomes" id="UP000077266"/>
    </source>
</evidence>
<dbReference type="InterPro" id="IPR012617">
    <property type="entry name" value="AATF_C"/>
</dbReference>
<evidence type="ECO:0000259" key="5">
    <source>
        <dbReference type="Pfam" id="PF13339"/>
    </source>
</evidence>
<dbReference type="PANTHER" id="PTHR15565:SF0">
    <property type="entry name" value="PROTEIN AATF"/>
    <property type="match status" value="1"/>
</dbReference>
<dbReference type="OrthoDB" id="5783963at2759"/>
<dbReference type="Pfam" id="PF08164">
    <property type="entry name" value="TRAUB"/>
    <property type="match status" value="1"/>
</dbReference>
<organism evidence="6 7">
    <name type="scientific">Exidia glandulosa HHB12029</name>
    <dbReference type="NCBI Taxonomy" id="1314781"/>
    <lineage>
        <taxon>Eukaryota</taxon>
        <taxon>Fungi</taxon>
        <taxon>Dikarya</taxon>
        <taxon>Basidiomycota</taxon>
        <taxon>Agaricomycotina</taxon>
        <taxon>Agaricomycetes</taxon>
        <taxon>Auriculariales</taxon>
        <taxon>Exidiaceae</taxon>
        <taxon>Exidia</taxon>
    </lineage>
</organism>
<sequence>MATLAQQLAELDSAAPQEFDAEDGFEPNALAQAQDIAREHYIDVGPSSLRKLGENELDAKYDAVKVSRDQLHDDSDEDVHASDSDDDGEDMRVDSNVQHAPPSDSESAASASASEDDDAAQVEDATTALQKTRQSDIAKGKAVSCQLQVWDALIDARIRLQKSVLATQKLPQSDGLSQKLDDPEGQEALSRFLASANALSETLFDMQERLFALSTDLSPPPRKKRKIDDADHADEDFPDRAIRERTRALSDLDAAYHPHLVTTLNKWSAKIQAVSPALFATNANAFSKRAPVAQRGVVELIDDTLAKQHDKRQAENDTQGYDDTDFYQTLLRDVIESRGGMAGAEPWMLQKQRKVKKVVDTKASKGRKLRYTVHEKLKHFMVPVANAAWHDEQIDELFASLLGKGFEDGPAKQQAKANGDDGQPLDVHVAADGFRLFG</sequence>
<dbReference type="InParanoid" id="A0A165DZ47"/>
<feature type="compositionally biased region" description="Low complexity" evidence="3">
    <location>
        <begin position="103"/>
        <end position="113"/>
    </location>
</feature>
<reference evidence="6 7" key="1">
    <citation type="journal article" date="2016" name="Mol. Biol. Evol.">
        <title>Comparative Genomics of Early-Diverging Mushroom-Forming Fungi Provides Insights into the Origins of Lignocellulose Decay Capabilities.</title>
        <authorList>
            <person name="Nagy L.G."/>
            <person name="Riley R."/>
            <person name="Tritt A."/>
            <person name="Adam C."/>
            <person name="Daum C."/>
            <person name="Floudas D."/>
            <person name="Sun H."/>
            <person name="Yadav J.S."/>
            <person name="Pangilinan J."/>
            <person name="Larsson K.H."/>
            <person name="Matsuura K."/>
            <person name="Barry K."/>
            <person name="Labutti K."/>
            <person name="Kuo R."/>
            <person name="Ohm R.A."/>
            <person name="Bhattacharya S.S."/>
            <person name="Shirouzu T."/>
            <person name="Yoshinaga Y."/>
            <person name="Martin F.M."/>
            <person name="Grigoriev I.V."/>
            <person name="Hibbett D.S."/>
        </authorList>
    </citation>
    <scope>NUCLEOTIDE SEQUENCE [LARGE SCALE GENOMIC DNA]</scope>
    <source>
        <strain evidence="6 7">HHB12029</strain>
    </source>
</reference>
<proteinExistence type="inferred from homology"/>
<dbReference type="Pfam" id="PF13339">
    <property type="entry name" value="AATF-Che1"/>
    <property type="match status" value="1"/>
</dbReference>
<dbReference type="GO" id="GO:0000462">
    <property type="term" value="P:maturation of SSU-rRNA from tricistronic rRNA transcript (SSU-rRNA, 5.8S rRNA, LSU-rRNA)"/>
    <property type="evidence" value="ECO:0007669"/>
    <property type="project" value="TreeGrafter"/>
</dbReference>
<dbReference type="Proteomes" id="UP000077266">
    <property type="component" value="Unassembled WGS sequence"/>
</dbReference>
<feature type="region of interest" description="Disordered" evidence="3">
    <location>
        <begin position="67"/>
        <end position="125"/>
    </location>
</feature>
<feature type="domain" description="AATF leucine zipper-containing" evidence="5">
    <location>
        <begin position="136"/>
        <end position="270"/>
    </location>
</feature>
<protein>
    <recommendedName>
        <fullName evidence="2">Protein BFR2</fullName>
    </recommendedName>
</protein>
<feature type="domain" description="Apoptosis-antagonizing transcription factor C-terminal" evidence="4">
    <location>
        <begin position="327"/>
        <end position="402"/>
    </location>
</feature>
<evidence type="ECO:0000259" key="4">
    <source>
        <dbReference type="Pfam" id="PF08164"/>
    </source>
</evidence>
<comment type="similarity">
    <text evidence="1">Belongs to the AATF family.</text>
</comment>
<keyword evidence="7" id="KW-1185">Reference proteome</keyword>
<name>A0A165DZ47_EXIGL</name>